<sequence length="366" mass="41727">MNKTKIKNIFAILILILAILKFYSVFFAFESFSKIIMLISLGLASLLILDSRKSYNILHMSIILISLAQFLIAKNITMFYTIYLCMAFIDIDFKMIAKVFIVANCILFAIYLLLNLVGIYPTQYLEGRNDFGFGNPNSAFICMFLIWSSFFYIINEKGKKLDYILLFLLIFVTYVQTETRTGLLAAIATIIFYFILKKVDISNKKIATLISIIPIIGALTSIILAVFVYDNYFINSILSSRPLYWNAYIMHPTFGLNLFGYAANIREYLFTTRTPMDSGYMWGLYSQGIMAFSALVIGIAISMYSLCKKNKKSELLLLVSILVYCFAESILLDISTNIGLILMVQNLDILNYSNLSISRLKAKNRN</sequence>
<evidence type="ECO:0000313" key="2">
    <source>
        <dbReference type="EMBL" id="WAW15525.1"/>
    </source>
</evidence>
<dbReference type="EMBL" id="CP114052">
    <property type="protein sequence ID" value="WAW15525.1"/>
    <property type="molecule type" value="Genomic_DNA"/>
</dbReference>
<keyword evidence="2" id="KW-0436">Ligase</keyword>
<feature type="transmembrane region" description="Helical" evidence="1">
    <location>
        <begin position="9"/>
        <end position="26"/>
    </location>
</feature>
<dbReference type="GO" id="GO:0016874">
    <property type="term" value="F:ligase activity"/>
    <property type="evidence" value="ECO:0007669"/>
    <property type="project" value="UniProtKB-KW"/>
</dbReference>
<organism evidence="2 3">
    <name type="scientific">Peptostreptococcus equinus</name>
    <dbReference type="NCBI Taxonomy" id="3003601"/>
    <lineage>
        <taxon>Bacteria</taxon>
        <taxon>Bacillati</taxon>
        <taxon>Bacillota</taxon>
        <taxon>Clostridia</taxon>
        <taxon>Peptostreptococcales</taxon>
        <taxon>Peptostreptococcaceae</taxon>
        <taxon>Peptostreptococcus</taxon>
    </lineage>
</organism>
<feature type="transmembrane region" description="Helical" evidence="1">
    <location>
        <begin position="315"/>
        <end position="332"/>
    </location>
</feature>
<feature type="transmembrane region" description="Helical" evidence="1">
    <location>
        <begin position="284"/>
        <end position="303"/>
    </location>
</feature>
<feature type="transmembrane region" description="Helical" evidence="1">
    <location>
        <begin position="161"/>
        <end position="177"/>
    </location>
</feature>
<keyword evidence="1" id="KW-0472">Membrane</keyword>
<proteinExistence type="predicted"/>
<protein>
    <submittedName>
        <fullName evidence="2">O-antigen ligase</fullName>
    </submittedName>
</protein>
<feature type="transmembrane region" description="Helical" evidence="1">
    <location>
        <begin position="32"/>
        <end position="49"/>
    </location>
</feature>
<feature type="transmembrane region" description="Helical" evidence="1">
    <location>
        <begin position="100"/>
        <end position="121"/>
    </location>
</feature>
<reference evidence="2" key="1">
    <citation type="submission" date="2022-12" db="EMBL/GenBank/DDBJ databases">
        <title>Peptostreptococcus.</title>
        <authorList>
            <person name="Lee S.H."/>
        </authorList>
    </citation>
    <scope>NUCLEOTIDE SEQUENCE</scope>
    <source>
        <strain evidence="2">CBA3647</strain>
    </source>
</reference>
<gene>
    <name evidence="2" type="ORF">O0R46_03520</name>
</gene>
<evidence type="ECO:0000313" key="3">
    <source>
        <dbReference type="Proteomes" id="UP001164187"/>
    </source>
</evidence>
<keyword evidence="3" id="KW-1185">Reference proteome</keyword>
<evidence type="ECO:0000256" key="1">
    <source>
        <dbReference type="SAM" id="Phobius"/>
    </source>
</evidence>
<dbReference type="Proteomes" id="UP001164187">
    <property type="component" value="Chromosome"/>
</dbReference>
<name>A0ABY7JU83_9FIRM</name>
<accession>A0ABY7JU83</accession>
<feature type="transmembrane region" description="Helical" evidence="1">
    <location>
        <begin position="133"/>
        <end position="154"/>
    </location>
</feature>
<keyword evidence="1" id="KW-1133">Transmembrane helix</keyword>
<feature type="transmembrane region" description="Helical" evidence="1">
    <location>
        <begin position="206"/>
        <end position="229"/>
    </location>
</feature>
<keyword evidence="1" id="KW-0812">Transmembrane</keyword>
<dbReference type="RefSeq" id="WP_269312198.1">
    <property type="nucleotide sequence ID" value="NZ_CP114052.1"/>
</dbReference>